<feature type="region of interest" description="Disordered" evidence="1">
    <location>
        <begin position="31"/>
        <end position="54"/>
    </location>
</feature>
<dbReference type="GeneID" id="90003968"/>
<name>A0ABR0RAK7_9EURO</name>
<dbReference type="CDD" id="cd02140">
    <property type="entry name" value="Frm2-like"/>
    <property type="match status" value="1"/>
</dbReference>
<feature type="compositionally biased region" description="Basic residues" evidence="1">
    <location>
        <begin position="37"/>
        <end position="46"/>
    </location>
</feature>
<dbReference type="InterPro" id="IPR000415">
    <property type="entry name" value="Nitroreductase-like"/>
</dbReference>
<evidence type="ECO:0000313" key="4">
    <source>
        <dbReference type="Proteomes" id="UP001334248"/>
    </source>
</evidence>
<comment type="caution">
    <text evidence="3">The sequence shown here is derived from an EMBL/GenBank/DDBJ whole genome shotgun (WGS) entry which is preliminary data.</text>
</comment>
<dbReference type="RefSeq" id="XP_064725309.1">
    <property type="nucleotide sequence ID" value="XM_064878908.1"/>
</dbReference>
<dbReference type="InterPro" id="IPR033877">
    <property type="entry name" value="Frm2/Hbn1"/>
</dbReference>
<dbReference type="Proteomes" id="UP001334248">
    <property type="component" value="Unassembled WGS sequence"/>
</dbReference>
<dbReference type="InterPro" id="IPR029479">
    <property type="entry name" value="Nitroreductase"/>
</dbReference>
<dbReference type="Pfam" id="PF00881">
    <property type="entry name" value="Nitroreductase"/>
    <property type="match status" value="1"/>
</dbReference>
<dbReference type="Gene3D" id="3.40.109.10">
    <property type="entry name" value="NADH Oxidase"/>
    <property type="match status" value="1"/>
</dbReference>
<evidence type="ECO:0000256" key="1">
    <source>
        <dbReference type="SAM" id="MobiDB-lite"/>
    </source>
</evidence>
<keyword evidence="4" id="KW-1185">Reference proteome</keyword>
<protein>
    <recommendedName>
        <fullName evidence="2">Nitroreductase domain-containing protein</fullName>
    </recommendedName>
</protein>
<proteinExistence type="predicted"/>
<dbReference type="PANTHER" id="PTHR43035">
    <property type="entry name" value="FATTY ACID REPRESSION MUTANT PROTEIN 2-RELATED"/>
    <property type="match status" value="1"/>
</dbReference>
<evidence type="ECO:0000259" key="2">
    <source>
        <dbReference type="Pfam" id="PF00881"/>
    </source>
</evidence>
<dbReference type="PANTHER" id="PTHR43035:SF4">
    <property type="entry name" value="NITROREDUCTASE FAMILY PROTEIN (AFU_ORTHOLOGUE AFUA_3G03530)"/>
    <property type="match status" value="1"/>
</dbReference>
<gene>
    <name evidence="3" type="ORF">PMZ80_010519</name>
</gene>
<organism evidence="3 4">
    <name type="scientific">Knufia obscura</name>
    <dbReference type="NCBI Taxonomy" id="1635080"/>
    <lineage>
        <taxon>Eukaryota</taxon>
        <taxon>Fungi</taxon>
        <taxon>Dikarya</taxon>
        <taxon>Ascomycota</taxon>
        <taxon>Pezizomycotina</taxon>
        <taxon>Eurotiomycetes</taxon>
        <taxon>Chaetothyriomycetidae</taxon>
        <taxon>Chaetothyriales</taxon>
        <taxon>Trichomeriaceae</taxon>
        <taxon>Knufia</taxon>
    </lineage>
</organism>
<accession>A0ABR0RAK7</accession>
<feature type="domain" description="Nitroreductase" evidence="2">
    <location>
        <begin position="64"/>
        <end position="233"/>
    </location>
</feature>
<evidence type="ECO:0000313" key="3">
    <source>
        <dbReference type="EMBL" id="KAK5937219.1"/>
    </source>
</evidence>
<reference evidence="3 4" key="1">
    <citation type="journal article" date="2023" name="Res Sq">
        <title>Genomic and morphological characterization of Knufia obscura isolated from the Mars 2020 spacecraft assembly facility.</title>
        <authorList>
            <person name="Chander A.M."/>
            <person name="Teixeira M.M."/>
            <person name="Singh N.K."/>
            <person name="Williams M.P."/>
            <person name="Parker C.W."/>
            <person name="Leo P."/>
            <person name="Stajich J.E."/>
            <person name="Torok T."/>
            <person name="Tighe S."/>
            <person name="Mason C.E."/>
            <person name="Venkateswaran K."/>
        </authorList>
    </citation>
    <scope>NUCLEOTIDE SEQUENCE [LARGE SCALE GENOMIC DNA]</scope>
    <source>
        <strain evidence="3 4">CCFEE 5817</strain>
    </source>
</reference>
<sequence length="256" mass="29152">MTTSIRISNIIRIVLLVAFASLLYSIFSDSHEDNPRKGRNFRRPRFSSKPTQNSAMASQYLKSIASRRSIYALSKESTISNARLQEILTETIKHSPSSFNNQAGRAVLLLGDSHNKLWELAEETVKSKLPPQAYEGLKPKLYGYKNGYGTVMFFEDGQTLKPYKDSHPEMPFDQWSEHSVGMLQIHTWDALELEGLGANLQHYNYLPGFKDLVRQQWNLPESWDLKGQLVFGKPAGQPKEKAFDQVEGKRLLVFGE</sequence>
<dbReference type="SUPFAM" id="SSF55469">
    <property type="entry name" value="FMN-dependent nitroreductase-like"/>
    <property type="match status" value="1"/>
</dbReference>
<dbReference type="EMBL" id="JAVHJV010000018">
    <property type="protein sequence ID" value="KAK5937219.1"/>
    <property type="molecule type" value="Genomic_DNA"/>
</dbReference>